<dbReference type="Pfam" id="PF02575">
    <property type="entry name" value="YbaB_DNA_bd"/>
    <property type="match status" value="1"/>
</dbReference>
<dbReference type="SUPFAM" id="SSF82607">
    <property type="entry name" value="YbaB-like"/>
    <property type="match status" value="1"/>
</dbReference>
<dbReference type="InterPro" id="IPR036894">
    <property type="entry name" value="YbaB-like_sf"/>
</dbReference>
<name>A0A512PED6_9CELL</name>
<sequence>MTSPPEAPRGPLHDASEAFALLDAWDRQGRDQVARANAIQSRLQALRVSVWSPGHEVAVTVDHTGLVVDLEFTDRALDRGPAALGETITRTARSALEQLAVQAEEQVVDAVGEGDALGRSAIAHYRSSLLGAAEDQGR</sequence>
<evidence type="ECO:0008006" key="3">
    <source>
        <dbReference type="Google" id="ProtNLM"/>
    </source>
</evidence>
<dbReference type="Proteomes" id="UP000321798">
    <property type="component" value="Unassembled WGS sequence"/>
</dbReference>
<dbReference type="InterPro" id="IPR004401">
    <property type="entry name" value="YbaB/EbfC"/>
</dbReference>
<accession>A0A512PED6</accession>
<proteinExistence type="predicted"/>
<dbReference type="GO" id="GO:0003677">
    <property type="term" value="F:DNA binding"/>
    <property type="evidence" value="ECO:0007669"/>
    <property type="project" value="InterPro"/>
</dbReference>
<dbReference type="Gene3D" id="3.30.1310.10">
    <property type="entry name" value="Nucleoid-associated protein YbaB-like domain"/>
    <property type="match status" value="1"/>
</dbReference>
<evidence type="ECO:0000313" key="1">
    <source>
        <dbReference type="EMBL" id="GEP69546.1"/>
    </source>
</evidence>
<organism evidence="1 2">
    <name type="scientific">Cellulomonas soli</name>
    <dbReference type="NCBI Taxonomy" id="931535"/>
    <lineage>
        <taxon>Bacteria</taxon>
        <taxon>Bacillati</taxon>
        <taxon>Actinomycetota</taxon>
        <taxon>Actinomycetes</taxon>
        <taxon>Micrococcales</taxon>
        <taxon>Cellulomonadaceae</taxon>
        <taxon>Cellulomonas</taxon>
    </lineage>
</organism>
<keyword evidence="2" id="KW-1185">Reference proteome</keyword>
<evidence type="ECO:0000313" key="2">
    <source>
        <dbReference type="Proteomes" id="UP000321798"/>
    </source>
</evidence>
<dbReference type="OrthoDB" id="4829760at2"/>
<dbReference type="AlphaFoldDB" id="A0A512PED6"/>
<protein>
    <recommendedName>
        <fullName evidence="3">YbaB/EbfC DNA-binding family protein</fullName>
    </recommendedName>
</protein>
<dbReference type="RefSeq" id="WP_146953300.1">
    <property type="nucleotide sequence ID" value="NZ_BAABBJ010000007.1"/>
</dbReference>
<reference evidence="1 2" key="1">
    <citation type="submission" date="2019-07" db="EMBL/GenBank/DDBJ databases">
        <title>Whole genome shotgun sequence of Cellulomonas soli NBRC 109434.</title>
        <authorList>
            <person name="Hosoyama A."/>
            <person name="Uohara A."/>
            <person name="Ohji S."/>
            <person name="Ichikawa N."/>
        </authorList>
    </citation>
    <scope>NUCLEOTIDE SEQUENCE [LARGE SCALE GENOMIC DNA]</scope>
    <source>
        <strain evidence="1 2">NBRC 109434</strain>
    </source>
</reference>
<gene>
    <name evidence="1" type="ORF">CSO01_22610</name>
</gene>
<dbReference type="EMBL" id="BKAL01000007">
    <property type="protein sequence ID" value="GEP69546.1"/>
    <property type="molecule type" value="Genomic_DNA"/>
</dbReference>
<comment type="caution">
    <text evidence="1">The sequence shown here is derived from an EMBL/GenBank/DDBJ whole genome shotgun (WGS) entry which is preliminary data.</text>
</comment>